<dbReference type="AlphaFoldDB" id="A0A1L9TX05"/>
<evidence type="ECO:0000313" key="1">
    <source>
        <dbReference type="EMBL" id="OJJ63898.1"/>
    </source>
</evidence>
<reference evidence="2" key="1">
    <citation type="journal article" date="2017" name="Genome Biol.">
        <title>Comparative genomics reveals high biological diversity and specific adaptations in the industrially and medically important fungal genus Aspergillus.</title>
        <authorList>
            <person name="de Vries R.P."/>
            <person name="Riley R."/>
            <person name="Wiebenga A."/>
            <person name="Aguilar-Osorio G."/>
            <person name="Amillis S."/>
            <person name="Uchima C.A."/>
            <person name="Anderluh G."/>
            <person name="Asadollahi M."/>
            <person name="Askin M."/>
            <person name="Barry K."/>
            <person name="Battaglia E."/>
            <person name="Bayram O."/>
            <person name="Benocci T."/>
            <person name="Braus-Stromeyer S.A."/>
            <person name="Caldana C."/>
            <person name="Canovas D."/>
            <person name="Cerqueira G.C."/>
            <person name="Chen F."/>
            <person name="Chen W."/>
            <person name="Choi C."/>
            <person name="Clum A."/>
            <person name="Dos Santos R.A."/>
            <person name="Damasio A.R."/>
            <person name="Diallinas G."/>
            <person name="Emri T."/>
            <person name="Fekete E."/>
            <person name="Flipphi M."/>
            <person name="Freyberg S."/>
            <person name="Gallo A."/>
            <person name="Gournas C."/>
            <person name="Habgood R."/>
            <person name="Hainaut M."/>
            <person name="Harispe M.L."/>
            <person name="Henrissat B."/>
            <person name="Hilden K.S."/>
            <person name="Hope R."/>
            <person name="Hossain A."/>
            <person name="Karabika E."/>
            <person name="Karaffa L."/>
            <person name="Karanyi Z."/>
            <person name="Krasevec N."/>
            <person name="Kuo A."/>
            <person name="Kusch H."/>
            <person name="LaButti K."/>
            <person name="Lagendijk E.L."/>
            <person name="Lapidus A."/>
            <person name="Levasseur A."/>
            <person name="Lindquist E."/>
            <person name="Lipzen A."/>
            <person name="Logrieco A.F."/>
            <person name="MacCabe A."/>
            <person name="Maekelae M.R."/>
            <person name="Malavazi I."/>
            <person name="Melin P."/>
            <person name="Meyer V."/>
            <person name="Mielnichuk N."/>
            <person name="Miskei M."/>
            <person name="Molnar A.P."/>
            <person name="Mule G."/>
            <person name="Ngan C.Y."/>
            <person name="Orejas M."/>
            <person name="Orosz E."/>
            <person name="Ouedraogo J.P."/>
            <person name="Overkamp K.M."/>
            <person name="Park H.-S."/>
            <person name="Perrone G."/>
            <person name="Piumi F."/>
            <person name="Punt P.J."/>
            <person name="Ram A.F."/>
            <person name="Ramon A."/>
            <person name="Rauscher S."/>
            <person name="Record E."/>
            <person name="Riano-Pachon D.M."/>
            <person name="Robert V."/>
            <person name="Roehrig J."/>
            <person name="Ruller R."/>
            <person name="Salamov A."/>
            <person name="Salih N.S."/>
            <person name="Samson R.A."/>
            <person name="Sandor E."/>
            <person name="Sanguinetti M."/>
            <person name="Schuetze T."/>
            <person name="Sepcic K."/>
            <person name="Shelest E."/>
            <person name="Sherlock G."/>
            <person name="Sophianopoulou V."/>
            <person name="Squina F.M."/>
            <person name="Sun H."/>
            <person name="Susca A."/>
            <person name="Todd R.B."/>
            <person name="Tsang A."/>
            <person name="Unkles S.E."/>
            <person name="van de Wiele N."/>
            <person name="van Rossen-Uffink D."/>
            <person name="Oliveira J.V."/>
            <person name="Vesth T.C."/>
            <person name="Visser J."/>
            <person name="Yu J.-H."/>
            <person name="Zhou M."/>
            <person name="Andersen M.R."/>
            <person name="Archer D.B."/>
            <person name="Baker S.E."/>
            <person name="Benoit I."/>
            <person name="Brakhage A.A."/>
            <person name="Braus G.H."/>
            <person name="Fischer R."/>
            <person name="Frisvad J.C."/>
            <person name="Goldman G.H."/>
            <person name="Houbraken J."/>
            <person name="Oakley B."/>
            <person name="Pocsi I."/>
            <person name="Scazzocchio C."/>
            <person name="Seiboth B."/>
            <person name="vanKuyk P.A."/>
            <person name="Wortman J."/>
            <person name="Dyer P.S."/>
            <person name="Grigoriev I.V."/>
        </authorList>
    </citation>
    <scope>NUCLEOTIDE SEQUENCE [LARGE SCALE GENOMIC DNA]</scope>
    <source>
        <strain evidence="2">CBS 593.65</strain>
    </source>
</reference>
<dbReference type="OrthoDB" id="4497426at2759"/>
<dbReference type="EMBL" id="KV878582">
    <property type="protein sequence ID" value="OJJ63898.1"/>
    <property type="molecule type" value="Genomic_DNA"/>
</dbReference>
<dbReference type="STRING" id="1036612.A0A1L9TX05"/>
<dbReference type="VEuPathDB" id="FungiDB:ASPSYDRAFT_83938"/>
<organism evidence="1 2">
    <name type="scientific">Aspergillus sydowii CBS 593.65</name>
    <dbReference type="NCBI Taxonomy" id="1036612"/>
    <lineage>
        <taxon>Eukaryota</taxon>
        <taxon>Fungi</taxon>
        <taxon>Dikarya</taxon>
        <taxon>Ascomycota</taxon>
        <taxon>Pezizomycotina</taxon>
        <taxon>Eurotiomycetes</taxon>
        <taxon>Eurotiomycetidae</taxon>
        <taxon>Eurotiales</taxon>
        <taxon>Aspergillaceae</taxon>
        <taxon>Aspergillus</taxon>
        <taxon>Aspergillus subgen. Nidulantes</taxon>
    </lineage>
</organism>
<dbReference type="GeneID" id="63767355"/>
<sequence length="145" mass="16192">MSDSLLEEYSATFPIDNPDYHRIGGPGTLPPGPVMTDCAGATINSELEEAAVDIATSRLVQYNLSWDKVFLCSRATEGHTPSPSDTTVLIRAPFENQHEKLVSLLNDMIQTLRGLGFNGRVEIIDPRAKERLKDCESWELQPIYW</sequence>
<accession>A0A1L9TX05</accession>
<proteinExistence type="predicted"/>
<dbReference type="Proteomes" id="UP000184356">
    <property type="component" value="Unassembled WGS sequence"/>
</dbReference>
<gene>
    <name evidence="1" type="ORF">ASPSYDRAFT_83938</name>
</gene>
<evidence type="ECO:0000313" key="2">
    <source>
        <dbReference type="Proteomes" id="UP000184356"/>
    </source>
</evidence>
<dbReference type="RefSeq" id="XP_040707704.1">
    <property type="nucleotide sequence ID" value="XM_040851282.1"/>
</dbReference>
<protein>
    <submittedName>
        <fullName evidence="1">Uncharacterized protein</fullName>
    </submittedName>
</protein>
<name>A0A1L9TX05_9EURO</name>
<keyword evidence="2" id="KW-1185">Reference proteome</keyword>